<feature type="short sequence motif" description="'HIGH' region" evidence="9">
    <location>
        <begin position="123"/>
        <end position="133"/>
    </location>
</feature>
<dbReference type="SUPFAM" id="SSF47323">
    <property type="entry name" value="Anticodon-binding domain of a subclass of class I aminoacyl-tRNA synthetases"/>
    <property type="match status" value="1"/>
</dbReference>
<comment type="catalytic activity">
    <reaction evidence="8 9">
        <text>tRNA(Arg) + L-arginine + ATP = L-arginyl-tRNA(Arg) + AMP + diphosphate</text>
        <dbReference type="Rhea" id="RHEA:20301"/>
        <dbReference type="Rhea" id="RHEA-COMP:9658"/>
        <dbReference type="Rhea" id="RHEA-COMP:9673"/>
        <dbReference type="ChEBI" id="CHEBI:30616"/>
        <dbReference type="ChEBI" id="CHEBI:32682"/>
        <dbReference type="ChEBI" id="CHEBI:33019"/>
        <dbReference type="ChEBI" id="CHEBI:78442"/>
        <dbReference type="ChEBI" id="CHEBI:78513"/>
        <dbReference type="ChEBI" id="CHEBI:456215"/>
        <dbReference type="EC" id="6.1.1.19"/>
    </reaction>
</comment>
<dbReference type="SMART" id="SM01016">
    <property type="entry name" value="Arg_tRNA_synt_N"/>
    <property type="match status" value="1"/>
</dbReference>
<protein>
    <recommendedName>
        <fullName evidence="9">Arginine--tRNA ligase</fullName>
        <ecNumber evidence="9">6.1.1.19</ecNumber>
    </recommendedName>
    <alternativeName>
        <fullName evidence="9">Arginyl-tRNA synthetase</fullName>
        <shortName evidence="9">ArgRS</shortName>
    </alternativeName>
</protein>
<dbReference type="InterPro" id="IPR009080">
    <property type="entry name" value="tRNAsynth_Ia_anticodon-bd"/>
</dbReference>
<keyword evidence="2 9" id="KW-0963">Cytoplasm</keyword>
<feature type="domain" description="Arginyl tRNA synthetase N-terminal" evidence="12">
    <location>
        <begin position="5"/>
        <end position="87"/>
    </location>
</feature>
<dbReference type="GO" id="GO:0005737">
    <property type="term" value="C:cytoplasm"/>
    <property type="evidence" value="ECO:0007669"/>
    <property type="project" value="UniProtKB-SubCell"/>
</dbReference>
<dbReference type="EC" id="6.1.1.19" evidence="9"/>
<dbReference type="SMART" id="SM00836">
    <property type="entry name" value="DALR_1"/>
    <property type="match status" value="1"/>
</dbReference>
<keyword evidence="4 9" id="KW-0547">Nucleotide-binding</keyword>
<gene>
    <name evidence="9" type="primary">argS</name>
    <name evidence="13" type="ORF">IPO85_20895</name>
</gene>
<evidence type="ECO:0000256" key="2">
    <source>
        <dbReference type="ARBA" id="ARBA00022490"/>
    </source>
</evidence>
<dbReference type="GO" id="GO:0005524">
    <property type="term" value="F:ATP binding"/>
    <property type="evidence" value="ECO:0007669"/>
    <property type="project" value="UniProtKB-UniRule"/>
</dbReference>
<evidence type="ECO:0000256" key="9">
    <source>
        <dbReference type="HAMAP-Rule" id="MF_00123"/>
    </source>
</evidence>
<dbReference type="Pfam" id="PF00750">
    <property type="entry name" value="tRNA-synt_1d"/>
    <property type="match status" value="1"/>
</dbReference>
<comment type="subcellular location">
    <subcellularLocation>
        <location evidence="9">Cytoplasm</location>
    </subcellularLocation>
</comment>
<dbReference type="PANTHER" id="PTHR11956">
    <property type="entry name" value="ARGINYL-TRNA SYNTHETASE"/>
    <property type="match status" value="1"/>
</dbReference>
<dbReference type="PANTHER" id="PTHR11956:SF5">
    <property type="entry name" value="ARGININE--TRNA LIGASE, CYTOPLASMIC"/>
    <property type="match status" value="1"/>
</dbReference>
<dbReference type="InterPro" id="IPR008909">
    <property type="entry name" value="DALR_anticod-bd"/>
</dbReference>
<dbReference type="Proteomes" id="UP000808349">
    <property type="component" value="Unassembled WGS sequence"/>
</dbReference>
<dbReference type="InterPro" id="IPR014729">
    <property type="entry name" value="Rossmann-like_a/b/a_fold"/>
</dbReference>
<evidence type="ECO:0000313" key="14">
    <source>
        <dbReference type="Proteomes" id="UP000808349"/>
    </source>
</evidence>
<evidence type="ECO:0000259" key="12">
    <source>
        <dbReference type="SMART" id="SM01016"/>
    </source>
</evidence>
<evidence type="ECO:0000256" key="7">
    <source>
        <dbReference type="ARBA" id="ARBA00023146"/>
    </source>
</evidence>
<comment type="caution">
    <text evidence="13">The sequence shown here is derived from an EMBL/GenBank/DDBJ whole genome shotgun (WGS) entry which is preliminary data.</text>
</comment>
<evidence type="ECO:0000256" key="6">
    <source>
        <dbReference type="ARBA" id="ARBA00022917"/>
    </source>
</evidence>
<organism evidence="13 14">
    <name type="scientific">Candidatus Defluviibacterium haderslevense</name>
    <dbReference type="NCBI Taxonomy" id="2981993"/>
    <lineage>
        <taxon>Bacteria</taxon>
        <taxon>Pseudomonadati</taxon>
        <taxon>Bacteroidota</taxon>
        <taxon>Saprospiria</taxon>
        <taxon>Saprospirales</taxon>
        <taxon>Saprospiraceae</taxon>
        <taxon>Candidatus Defluviibacterium</taxon>
    </lineage>
</organism>
<dbReference type="Gene3D" id="3.40.50.620">
    <property type="entry name" value="HUPs"/>
    <property type="match status" value="1"/>
</dbReference>
<dbReference type="InterPro" id="IPR005148">
    <property type="entry name" value="Arg-tRNA-synth_N"/>
</dbReference>
<evidence type="ECO:0000259" key="11">
    <source>
        <dbReference type="SMART" id="SM00836"/>
    </source>
</evidence>
<evidence type="ECO:0000256" key="1">
    <source>
        <dbReference type="ARBA" id="ARBA00005594"/>
    </source>
</evidence>
<evidence type="ECO:0000313" key="13">
    <source>
        <dbReference type="EMBL" id="MBK9719920.1"/>
    </source>
</evidence>
<dbReference type="InterPro" id="IPR001278">
    <property type="entry name" value="Arg-tRNA-ligase"/>
</dbReference>
<reference evidence="13 14" key="1">
    <citation type="submission" date="2020-10" db="EMBL/GenBank/DDBJ databases">
        <title>Connecting structure to function with the recovery of over 1000 high-quality activated sludge metagenome-assembled genomes encoding full-length rRNA genes using long-read sequencing.</title>
        <authorList>
            <person name="Singleton C.M."/>
            <person name="Petriglieri F."/>
            <person name="Kristensen J.M."/>
            <person name="Kirkegaard R.H."/>
            <person name="Michaelsen T.Y."/>
            <person name="Andersen M.H."/>
            <person name="Karst S.M."/>
            <person name="Dueholm M.S."/>
            <person name="Nielsen P.H."/>
            <person name="Albertsen M."/>
        </authorList>
    </citation>
    <scope>NUCLEOTIDE SEQUENCE [LARGE SCALE GENOMIC DNA]</scope>
    <source>
        <strain evidence="13">Ribe_18-Q3-R11-54_BAT3C.373</strain>
    </source>
</reference>
<dbReference type="GO" id="GO:0006420">
    <property type="term" value="P:arginyl-tRNA aminoacylation"/>
    <property type="evidence" value="ECO:0007669"/>
    <property type="project" value="UniProtKB-UniRule"/>
</dbReference>
<dbReference type="NCBIfam" id="TIGR00456">
    <property type="entry name" value="argS"/>
    <property type="match status" value="1"/>
</dbReference>
<evidence type="ECO:0000256" key="5">
    <source>
        <dbReference type="ARBA" id="ARBA00022840"/>
    </source>
</evidence>
<dbReference type="SUPFAM" id="SSF52374">
    <property type="entry name" value="Nucleotidylyl transferase"/>
    <property type="match status" value="1"/>
</dbReference>
<evidence type="ECO:0000256" key="8">
    <source>
        <dbReference type="ARBA" id="ARBA00049339"/>
    </source>
</evidence>
<dbReference type="InterPro" id="IPR001412">
    <property type="entry name" value="aa-tRNA-synth_I_CS"/>
</dbReference>
<feature type="domain" description="DALR anticodon binding" evidence="11">
    <location>
        <begin position="498"/>
        <end position="612"/>
    </location>
</feature>
<dbReference type="InterPro" id="IPR035684">
    <property type="entry name" value="ArgRS_core"/>
</dbReference>
<dbReference type="PRINTS" id="PR01038">
    <property type="entry name" value="TRNASYNTHARG"/>
</dbReference>
<dbReference type="Pfam" id="PF05746">
    <property type="entry name" value="DALR_1"/>
    <property type="match status" value="1"/>
</dbReference>
<evidence type="ECO:0000256" key="10">
    <source>
        <dbReference type="RuleBase" id="RU363038"/>
    </source>
</evidence>
<sequence length="612" mass="70401">MLHTNHISKLIAQIVNEQFSIELQVQDIHLTPCKKEFEGDFTFVLFPLIKKTGSKPEELGEIIGAGLIQKKVISSYNIIKGFFNFSLSNEFWIDVMSNLGAQTISNQIKVKETEKYLIEYCSPNTNKPLHLGHIRNILLGWSVYKILNAIGHHVNTTQIVNDRGIAICKSMLAWSTFANGATPESTHIKSDHFVGDYYVLFETKFKAEYQNWQATDTAITIYDSKKKVDESKVDFFVRFKNEYFNTYSSLGSAAKKLLIGWEANDHDVIQLWNKMNQWVYKGFEETFKKLNISFDSYYYESQTYLLGKDILQLGLNKNVFYKEDDHSIWVDLSDRGLDKKLLLRADGTSVYITQDLGTAALRHEAYHADHYLHVVADEQDYHFKALFETLKKLEVPYASGMYHLSYGMVDLPTGKMKSREGTVVDADDLIDEVILEASQSAEERGELVDLSKEELNQLISKIGMAALKYFILKVHPKKRMIFDPKESVDMQGHTGPYIVNAFVRIKSILRKSGAVPVLQIPDEINTSEKDLLILCMSYPDILQESARQFDPSHLANFLYTLAKDFHRYYHDYRILKAESQNLIVWRLALCELISKYLEHGMLCLGIEMPERM</sequence>
<keyword evidence="3 9" id="KW-0436">Ligase</keyword>
<dbReference type="Gene3D" id="1.10.730.10">
    <property type="entry name" value="Isoleucyl-tRNA Synthetase, Domain 1"/>
    <property type="match status" value="1"/>
</dbReference>
<proteinExistence type="inferred from homology"/>
<keyword evidence="6 9" id="KW-0648">Protein biosynthesis</keyword>
<dbReference type="GO" id="GO:0004814">
    <property type="term" value="F:arginine-tRNA ligase activity"/>
    <property type="evidence" value="ECO:0007669"/>
    <property type="project" value="UniProtKB-UniRule"/>
</dbReference>
<evidence type="ECO:0000256" key="4">
    <source>
        <dbReference type="ARBA" id="ARBA00022741"/>
    </source>
</evidence>
<dbReference type="InterPro" id="IPR036695">
    <property type="entry name" value="Arg-tRNA-synth_N_sf"/>
</dbReference>
<dbReference type="PROSITE" id="PS00178">
    <property type="entry name" value="AA_TRNA_LIGASE_I"/>
    <property type="match status" value="1"/>
</dbReference>
<dbReference type="EMBL" id="JADKFW010000021">
    <property type="protein sequence ID" value="MBK9719920.1"/>
    <property type="molecule type" value="Genomic_DNA"/>
</dbReference>
<dbReference type="Pfam" id="PF03485">
    <property type="entry name" value="Arg_tRNA_synt_N"/>
    <property type="match status" value="1"/>
</dbReference>
<name>A0A9D7XGD6_9BACT</name>
<evidence type="ECO:0000256" key="3">
    <source>
        <dbReference type="ARBA" id="ARBA00022598"/>
    </source>
</evidence>
<comment type="subunit">
    <text evidence="9">Monomer.</text>
</comment>
<dbReference type="HAMAP" id="MF_00123">
    <property type="entry name" value="Arg_tRNA_synth"/>
    <property type="match status" value="1"/>
</dbReference>
<keyword evidence="5 9" id="KW-0067">ATP-binding</keyword>
<accession>A0A9D7XGD6</accession>
<dbReference type="SUPFAM" id="SSF55190">
    <property type="entry name" value="Arginyl-tRNA synthetase (ArgRS), N-terminal 'additional' domain"/>
    <property type="match status" value="1"/>
</dbReference>
<keyword evidence="7 9" id="KW-0030">Aminoacyl-tRNA synthetase</keyword>
<comment type="similarity">
    <text evidence="1 9 10">Belongs to the class-I aminoacyl-tRNA synthetase family.</text>
</comment>
<dbReference type="Gene3D" id="3.30.1360.70">
    <property type="entry name" value="Arginyl tRNA synthetase N-terminal domain"/>
    <property type="match status" value="1"/>
</dbReference>
<dbReference type="AlphaFoldDB" id="A0A9D7XGD6"/>